<evidence type="ECO:0000313" key="1">
    <source>
        <dbReference type="EMBL" id="KAI8528949.1"/>
    </source>
</evidence>
<protein>
    <submittedName>
        <fullName evidence="1">Uncharacterized protein</fullName>
    </submittedName>
</protein>
<reference evidence="1" key="1">
    <citation type="submission" date="2022-02" db="EMBL/GenBank/DDBJ databases">
        <title>Plant Genome Project.</title>
        <authorList>
            <person name="Zhang R.-G."/>
        </authorList>
    </citation>
    <scope>NUCLEOTIDE SEQUENCE</scope>
    <source>
        <strain evidence="1">AT1</strain>
    </source>
</reference>
<name>A0ACC0LKQ0_RHOML</name>
<comment type="caution">
    <text evidence="1">The sequence shown here is derived from an EMBL/GenBank/DDBJ whole genome shotgun (WGS) entry which is preliminary data.</text>
</comment>
<dbReference type="Proteomes" id="UP001062846">
    <property type="component" value="Chromosome 12"/>
</dbReference>
<gene>
    <name evidence="1" type="ORF">RHMOL_Rhmol12G0187800</name>
</gene>
<accession>A0ACC0LKQ0</accession>
<keyword evidence="2" id="KW-1185">Reference proteome</keyword>
<sequence>MLRKLLSQKIIIIPVEAFVGKKACECAPPVFLNKQCACNTLPNGRKKSEANKSQKVVNVSIDDRTLYVVDNPEVKTSTMECCKHGLPGLGNVNGMEKRRKLDLIVLEQRSRILKQGRELEVNKLQKEKSMFLLVIGNYLLLITQKEKSSVKGRSVAYQGLAQK</sequence>
<evidence type="ECO:0000313" key="2">
    <source>
        <dbReference type="Proteomes" id="UP001062846"/>
    </source>
</evidence>
<proteinExistence type="predicted"/>
<organism evidence="1 2">
    <name type="scientific">Rhododendron molle</name>
    <name type="common">Chinese azalea</name>
    <name type="synonym">Azalea mollis</name>
    <dbReference type="NCBI Taxonomy" id="49168"/>
    <lineage>
        <taxon>Eukaryota</taxon>
        <taxon>Viridiplantae</taxon>
        <taxon>Streptophyta</taxon>
        <taxon>Embryophyta</taxon>
        <taxon>Tracheophyta</taxon>
        <taxon>Spermatophyta</taxon>
        <taxon>Magnoliopsida</taxon>
        <taxon>eudicotyledons</taxon>
        <taxon>Gunneridae</taxon>
        <taxon>Pentapetalae</taxon>
        <taxon>asterids</taxon>
        <taxon>Ericales</taxon>
        <taxon>Ericaceae</taxon>
        <taxon>Ericoideae</taxon>
        <taxon>Rhodoreae</taxon>
        <taxon>Rhododendron</taxon>
    </lineage>
</organism>
<dbReference type="EMBL" id="CM046399">
    <property type="protein sequence ID" value="KAI8528949.1"/>
    <property type="molecule type" value="Genomic_DNA"/>
</dbReference>